<dbReference type="AlphaFoldDB" id="S0DEN5"/>
<dbReference type="GO" id="GO:0005829">
    <property type="term" value="C:cytosol"/>
    <property type="evidence" value="ECO:0007669"/>
    <property type="project" value="UniProtKB-ARBA"/>
</dbReference>
<reference evidence="3" key="2">
    <citation type="journal article" date="2013" name="Biotechnol. Biofuels">
        <title>Mining for hemicellulases in the fungus-growing termite Pseudacanthotermes militaris using functional metagenomics.</title>
        <authorList>
            <person name="Bastien G."/>
            <person name="Arnal G."/>
            <person name="Bozonnet S."/>
            <person name="Laguerre S."/>
            <person name="Ferreira F."/>
            <person name="Faure R."/>
            <person name="Henrissat B."/>
            <person name="Lefevre F."/>
            <person name="Robe P."/>
            <person name="Bouchez O."/>
            <person name="Noirot C."/>
            <person name="Dumon C."/>
            <person name="O'Donohue M."/>
        </authorList>
    </citation>
    <scope>NUCLEOTIDE SEQUENCE</scope>
</reference>
<dbReference type="Pfam" id="PF00248">
    <property type="entry name" value="Aldo_ket_red"/>
    <property type="match status" value="1"/>
</dbReference>
<dbReference type="InterPro" id="IPR018170">
    <property type="entry name" value="Aldo/ket_reductase_CS"/>
</dbReference>
<sequence>MLYRKFGRTGLTVSRLCLGTMTFGLQTEEAAAHAILDKAAEGGVNFIDTANVYPLGGGPALAGTTEEIVGRWLKGKRDDFIIATKAVGKMGVHPWQQGASRKSLLDAIDASLRRLGTDYVDLYQLHSDDQETPLDETLQALESIVQSGKARYVGVSNYLAYRLARALGRADVLRLTRFVSVQPRYNLLFRQIERELLPLANEEGLAVIPYNPIAGGMLTGKHQHSDKPTEGRFSAQMRDAGARYQERYWHDREFSTVEKLKAIAAESGISLTKIAVAWVAANPSITAPIIGASRADQLTETLAAIDLTLDPALKAKLDDATVEYRWGDAAR</sequence>
<evidence type="ECO:0000256" key="1">
    <source>
        <dbReference type="ARBA" id="ARBA00023002"/>
    </source>
</evidence>
<dbReference type="GO" id="GO:0016491">
    <property type="term" value="F:oxidoreductase activity"/>
    <property type="evidence" value="ECO:0007669"/>
    <property type="project" value="UniProtKB-KW"/>
</dbReference>
<evidence type="ECO:0000313" key="3">
    <source>
        <dbReference type="EMBL" id="CCO21389.1"/>
    </source>
</evidence>
<dbReference type="EMBL" id="HF548295">
    <property type="protein sequence ID" value="CCO21389.1"/>
    <property type="molecule type" value="Genomic_DNA"/>
</dbReference>
<reference evidence="3" key="1">
    <citation type="submission" date="2012-10" db="EMBL/GenBank/DDBJ databases">
        <authorList>
            <person name="Sandrine L."/>
        </authorList>
    </citation>
    <scope>NUCLEOTIDE SEQUENCE</scope>
</reference>
<organism evidence="3">
    <name type="scientific">termite gut metagenome</name>
    <dbReference type="NCBI Taxonomy" id="433724"/>
    <lineage>
        <taxon>unclassified sequences</taxon>
        <taxon>metagenomes</taxon>
        <taxon>organismal metagenomes</taxon>
    </lineage>
</organism>
<dbReference type="FunFam" id="3.20.20.100:FF:000004">
    <property type="entry name" value="Oxidoreductase, aldo/keto reductase"/>
    <property type="match status" value="1"/>
</dbReference>
<feature type="domain" description="NADP-dependent oxidoreductase" evidence="2">
    <location>
        <begin position="15"/>
        <end position="318"/>
    </location>
</feature>
<dbReference type="InterPro" id="IPR050523">
    <property type="entry name" value="AKR_Detox_Biosynth"/>
</dbReference>
<dbReference type="PANTHER" id="PTHR43364">
    <property type="entry name" value="NADH-SPECIFIC METHYLGLYOXAL REDUCTASE-RELATED"/>
    <property type="match status" value="1"/>
</dbReference>
<name>S0DEN5_9ZZZZ</name>
<gene>
    <name evidence="3" type="ORF">BN138_577</name>
</gene>
<evidence type="ECO:0000259" key="2">
    <source>
        <dbReference type="Pfam" id="PF00248"/>
    </source>
</evidence>
<dbReference type="InterPro" id="IPR036812">
    <property type="entry name" value="NAD(P)_OxRdtase_dom_sf"/>
</dbReference>
<dbReference type="PANTHER" id="PTHR43364:SF4">
    <property type="entry name" value="NAD(P)-LINKED OXIDOREDUCTASE SUPERFAMILY PROTEIN"/>
    <property type="match status" value="1"/>
</dbReference>
<protein>
    <submittedName>
        <fullName evidence="3">Putative oxidoreductase</fullName>
    </submittedName>
</protein>
<dbReference type="PROSITE" id="PS00062">
    <property type="entry name" value="ALDOKETO_REDUCTASE_2"/>
    <property type="match status" value="1"/>
</dbReference>
<keyword evidence="1" id="KW-0560">Oxidoreductase</keyword>
<dbReference type="Gene3D" id="3.20.20.100">
    <property type="entry name" value="NADP-dependent oxidoreductase domain"/>
    <property type="match status" value="1"/>
</dbReference>
<proteinExistence type="predicted"/>
<dbReference type="InterPro" id="IPR023210">
    <property type="entry name" value="NADP_OxRdtase_dom"/>
</dbReference>
<accession>S0DEN5</accession>
<dbReference type="SUPFAM" id="SSF51430">
    <property type="entry name" value="NAD(P)-linked oxidoreductase"/>
    <property type="match status" value="1"/>
</dbReference>